<dbReference type="Proteomes" id="UP000183900">
    <property type="component" value="Unassembled WGS sequence"/>
</dbReference>
<organism evidence="2 3">
    <name type="scientific">Pannonibacter indicus</name>
    <dbReference type="NCBI Taxonomy" id="466044"/>
    <lineage>
        <taxon>Bacteria</taxon>
        <taxon>Pseudomonadati</taxon>
        <taxon>Pseudomonadota</taxon>
        <taxon>Alphaproteobacteria</taxon>
        <taxon>Hyphomicrobiales</taxon>
        <taxon>Stappiaceae</taxon>
        <taxon>Pannonibacter</taxon>
    </lineage>
</organism>
<dbReference type="AlphaFoldDB" id="A0A0K6HXQ4"/>
<feature type="signal peptide" evidence="1">
    <location>
        <begin position="1"/>
        <end position="26"/>
    </location>
</feature>
<dbReference type="EMBL" id="CYHE01000004">
    <property type="protein sequence ID" value="CUA95832.1"/>
    <property type="molecule type" value="Genomic_DNA"/>
</dbReference>
<gene>
    <name evidence="2" type="ORF">Ga0061067_104180</name>
</gene>
<keyword evidence="1" id="KW-0732">Signal</keyword>
<evidence type="ECO:0000313" key="2">
    <source>
        <dbReference type="EMBL" id="CUA95832.1"/>
    </source>
</evidence>
<dbReference type="OrthoDB" id="7707524at2"/>
<evidence type="ECO:0000256" key="1">
    <source>
        <dbReference type="SAM" id="SignalP"/>
    </source>
</evidence>
<evidence type="ECO:0000313" key="3">
    <source>
        <dbReference type="Proteomes" id="UP000183900"/>
    </source>
</evidence>
<keyword evidence="3" id="KW-1185">Reference proteome</keyword>
<proteinExistence type="predicted"/>
<accession>A0A0K6HXQ4</accession>
<protein>
    <recommendedName>
        <fullName evidence="4">Tat pathway signal sequence domain protein</fullName>
    </recommendedName>
</protein>
<feature type="chain" id="PRO_5005505035" description="Tat pathway signal sequence domain protein" evidence="1">
    <location>
        <begin position="27"/>
        <end position="147"/>
    </location>
</feature>
<dbReference type="RefSeq" id="WP_055455452.1">
    <property type="nucleotide sequence ID" value="NZ_CYHE01000004.1"/>
</dbReference>
<reference evidence="3" key="1">
    <citation type="submission" date="2015-08" db="EMBL/GenBank/DDBJ databases">
        <authorList>
            <person name="Varghese N."/>
        </authorList>
    </citation>
    <scope>NUCLEOTIDE SEQUENCE [LARGE SCALE GENOMIC DNA]</scope>
    <source>
        <strain evidence="3">DSM 23407</strain>
    </source>
</reference>
<name>A0A0K6HXQ4_9HYPH</name>
<sequence>MTLARKFEVIAAAALLVSTLSGAVLAQTSPAAADGVKLELNRAADAGNGCLLTFVATNGTGAALETAGFEFVLFNKEGLVDRMTVFDFGALPEGKTVVRQFQIPNQPCAGIGSILVNGASGCKAAAASPLCSAPLTTTSRTDIGFTR</sequence>
<evidence type="ECO:0008006" key="4">
    <source>
        <dbReference type="Google" id="ProtNLM"/>
    </source>
</evidence>